<accession>A0A8T1V234</accession>
<dbReference type="EMBL" id="JAGDFM010001265">
    <property type="protein sequence ID" value="KAG7375347.1"/>
    <property type="molecule type" value="Genomic_DNA"/>
</dbReference>
<dbReference type="InterPro" id="IPR014044">
    <property type="entry name" value="CAP_dom"/>
</dbReference>
<dbReference type="PANTHER" id="PTHR31157">
    <property type="entry name" value="SCP DOMAIN-CONTAINING PROTEIN"/>
    <property type="match status" value="1"/>
</dbReference>
<keyword evidence="1" id="KW-0732">Signal</keyword>
<dbReference type="AlphaFoldDB" id="A0A8T1V234"/>
<evidence type="ECO:0000259" key="2">
    <source>
        <dbReference type="Pfam" id="PF00188"/>
    </source>
</evidence>
<evidence type="ECO:0000313" key="4">
    <source>
        <dbReference type="Proteomes" id="UP000694044"/>
    </source>
</evidence>
<dbReference type="OrthoDB" id="97450at2759"/>
<reference evidence="3" key="1">
    <citation type="submission" date="2021-02" db="EMBL/GenBank/DDBJ databases">
        <authorList>
            <person name="Palmer J.M."/>
        </authorList>
    </citation>
    <scope>NUCLEOTIDE SEQUENCE</scope>
    <source>
        <strain evidence="3">SCRP734</strain>
    </source>
</reference>
<feature type="signal peptide" evidence="1">
    <location>
        <begin position="1"/>
        <end position="22"/>
    </location>
</feature>
<sequence length="164" mass="17318">MNLKGLFTLAVVALVGMTNAEAEDHVARELQVADFSAKLLSAVNAKRAEKGLAAVCVNTKLAKAAQTLADDNAKNNKVSTKGSDGSTPNTRYDAQGIETAQSAELVAAGQASADAVIATWVKSSSAYLFSDFKFIGPGYAYDKTKTYKHYWVLDFANAEGEACA</sequence>
<evidence type="ECO:0000313" key="3">
    <source>
        <dbReference type="EMBL" id="KAG7375347.1"/>
    </source>
</evidence>
<gene>
    <name evidence="3" type="ORF">PHYPSEUDO_001729</name>
</gene>
<feature type="domain" description="SCP" evidence="2">
    <location>
        <begin position="40"/>
        <end position="155"/>
    </location>
</feature>
<keyword evidence="4" id="KW-1185">Reference proteome</keyword>
<protein>
    <recommendedName>
        <fullName evidence="2">SCP domain-containing protein</fullName>
    </recommendedName>
</protein>
<organism evidence="3 4">
    <name type="scientific">Phytophthora pseudosyringae</name>
    <dbReference type="NCBI Taxonomy" id="221518"/>
    <lineage>
        <taxon>Eukaryota</taxon>
        <taxon>Sar</taxon>
        <taxon>Stramenopiles</taxon>
        <taxon>Oomycota</taxon>
        <taxon>Peronosporomycetes</taxon>
        <taxon>Peronosporales</taxon>
        <taxon>Peronosporaceae</taxon>
        <taxon>Phytophthora</taxon>
    </lineage>
</organism>
<comment type="caution">
    <text evidence="3">The sequence shown here is derived from an EMBL/GenBank/DDBJ whole genome shotgun (WGS) entry which is preliminary data.</text>
</comment>
<dbReference type="Proteomes" id="UP000694044">
    <property type="component" value="Unassembled WGS sequence"/>
</dbReference>
<dbReference type="PANTHER" id="PTHR31157:SF1">
    <property type="entry name" value="SCP DOMAIN-CONTAINING PROTEIN"/>
    <property type="match status" value="1"/>
</dbReference>
<proteinExistence type="predicted"/>
<feature type="chain" id="PRO_5035822873" description="SCP domain-containing protein" evidence="1">
    <location>
        <begin position="23"/>
        <end position="164"/>
    </location>
</feature>
<evidence type="ECO:0000256" key="1">
    <source>
        <dbReference type="SAM" id="SignalP"/>
    </source>
</evidence>
<name>A0A8T1V234_9STRA</name>
<dbReference type="Pfam" id="PF00188">
    <property type="entry name" value="CAP"/>
    <property type="match status" value="1"/>
</dbReference>
<dbReference type="CDD" id="cd05379">
    <property type="entry name" value="CAP_bacterial"/>
    <property type="match status" value="1"/>
</dbReference>